<accession>A0A4D7QFW6</accession>
<sequence>MTEPFTIRIFVPDGDPEGVRIVDRLNWTGKGLVIPRDRWNAVKSRSEFERAGVYILVGYGDDDQPIIYIGQADGVRGRIDTHAEQKEFWNFVLVFVSSNNDLNRGHITWLEWALIKQADAANRAVVQNGQRPNEPALGEGDKADTNAFLKQMLQIMPLVGVHAFEKARAILPAKTVQEVAALGGSQTDKDTIIVPANEEGFRRVFLGENCWHSIRISGGMLPRIKWIAGYQTLPVAAITHIAEVERIEPYGDTGKFRLVFKAPATSLAKPIPFADAKPGAMQGPRYTSRDKLLKARVLKDLVG</sequence>
<dbReference type="RefSeq" id="WP_137098905.1">
    <property type="nucleotide sequence ID" value="NZ_CP039865.1"/>
</dbReference>
<reference evidence="1 2" key="1">
    <citation type="submission" date="2019-04" db="EMBL/GenBank/DDBJ databases">
        <title>Phreatobacter aquaticus sp. nov.</title>
        <authorList>
            <person name="Choi A."/>
            <person name="Baek K."/>
        </authorList>
    </citation>
    <scope>NUCLEOTIDE SEQUENCE [LARGE SCALE GENOMIC DNA]</scope>
    <source>
        <strain evidence="1 2">NMCR1094</strain>
    </source>
</reference>
<dbReference type="Proteomes" id="UP000298588">
    <property type="component" value="Chromosome"/>
</dbReference>
<dbReference type="KEGG" id="paqt:E8L99_07215"/>
<evidence type="ECO:0000313" key="1">
    <source>
        <dbReference type="EMBL" id="QCK85571.1"/>
    </source>
</evidence>
<gene>
    <name evidence="1" type="ORF">E8L99_07215</name>
</gene>
<keyword evidence="2" id="KW-1185">Reference proteome</keyword>
<organism evidence="1 2">
    <name type="scientific">Phreatobacter aquaticus</name>
    <dbReference type="NCBI Taxonomy" id="2570229"/>
    <lineage>
        <taxon>Bacteria</taxon>
        <taxon>Pseudomonadati</taxon>
        <taxon>Pseudomonadota</taxon>
        <taxon>Alphaproteobacteria</taxon>
        <taxon>Hyphomicrobiales</taxon>
        <taxon>Phreatobacteraceae</taxon>
        <taxon>Phreatobacter</taxon>
    </lineage>
</organism>
<dbReference type="EMBL" id="CP039865">
    <property type="protein sequence ID" value="QCK85571.1"/>
    <property type="molecule type" value="Genomic_DNA"/>
</dbReference>
<dbReference type="OrthoDB" id="2656488at2"/>
<proteinExistence type="predicted"/>
<dbReference type="AlphaFoldDB" id="A0A4D7QFW6"/>
<dbReference type="CDD" id="cd10447">
    <property type="entry name" value="GIY-YIG_unchar_2"/>
    <property type="match status" value="1"/>
</dbReference>
<protein>
    <submittedName>
        <fullName evidence="1">GIY-YIG nuclease family protein</fullName>
    </submittedName>
</protein>
<name>A0A4D7QFW6_9HYPH</name>
<evidence type="ECO:0000313" key="2">
    <source>
        <dbReference type="Proteomes" id="UP000298588"/>
    </source>
</evidence>